<dbReference type="Proteomes" id="UP001164803">
    <property type="component" value="Plasmid unnamed1"/>
</dbReference>
<evidence type="ECO:0000259" key="2">
    <source>
        <dbReference type="Pfam" id="PF03795"/>
    </source>
</evidence>
<name>A0ABY6ZB03_9BACL</name>
<dbReference type="SUPFAM" id="SSF54909">
    <property type="entry name" value="Dimeric alpha+beta barrel"/>
    <property type="match status" value="1"/>
</dbReference>
<keyword evidence="4" id="KW-0614">Plasmid</keyword>
<evidence type="ECO:0000313" key="3">
    <source>
        <dbReference type="EMBL" id="WAH36342.1"/>
    </source>
</evidence>
<sequence>MKHVVFLREGTNEVSTEVITAHRDYLDKLRTKGILYGSGPFQNIVGGLLIYNVDDLTAAEEIILNDPIIKSGCRTFEVYSWSTND</sequence>
<keyword evidence="5" id="KW-1185">Reference proteome</keyword>
<accession>A0ABY6ZB03</accession>
<reference evidence="4" key="1">
    <citation type="submission" date="2022-08" db="EMBL/GenBank/DDBJ databases">
        <title>Alicyclobacillus dauci DSM2870, complete genome.</title>
        <authorList>
            <person name="Wang Q."/>
            <person name="Cai R."/>
            <person name="Wang Z."/>
        </authorList>
    </citation>
    <scope>NUCLEOTIDE SEQUENCE</scope>
    <source>
        <strain evidence="4">DSM 28700</strain>
        <plasmid evidence="4">unnamed1</plasmid>
    </source>
</reference>
<dbReference type="PANTHER" id="PTHR37828:SF1">
    <property type="entry name" value="YCII-RELATED DOMAIN-CONTAINING PROTEIN"/>
    <property type="match status" value="1"/>
</dbReference>
<proteinExistence type="inferred from homology"/>
<feature type="domain" description="YCII-related" evidence="2">
    <location>
        <begin position="1"/>
        <end position="81"/>
    </location>
</feature>
<evidence type="ECO:0000313" key="4">
    <source>
        <dbReference type="EMBL" id="WAH39389.1"/>
    </source>
</evidence>
<dbReference type="EMBL" id="CP104065">
    <property type="protein sequence ID" value="WAH39389.1"/>
    <property type="molecule type" value="Genomic_DNA"/>
</dbReference>
<dbReference type="PANTHER" id="PTHR37828">
    <property type="entry name" value="GSR2449 PROTEIN"/>
    <property type="match status" value="1"/>
</dbReference>
<evidence type="ECO:0000256" key="1">
    <source>
        <dbReference type="ARBA" id="ARBA00007689"/>
    </source>
</evidence>
<gene>
    <name evidence="3" type="ORF">NZD86_19250</name>
    <name evidence="4" type="ORF">NZD86_23805</name>
</gene>
<dbReference type="EMBL" id="CP104064">
    <property type="protein sequence ID" value="WAH36342.1"/>
    <property type="molecule type" value="Genomic_DNA"/>
</dbReference>
<dbReference type="Pfam" id="PF03795">
    <property type="entry name" value="YCII"/>
    <property type="match status" value="1"/>
</dbReference>
<dbReference type="Proteomes" id="UP001164803">
    <property type="component" value="Chromosome"/>
</dbReference>
<dbReference type="InterPro" id="IPR011008">
    <property type="entry name" value="Dimeric_a/b-barrel"/>
</dbReference>
<geneLocation type="plasmid" evidence="4 5">
    <name>unnamed1</name>
</geneLocation>
<dbReference type="InterPro" id="IPR005545">
    <property type="entry name" value="YCII"/>
</dbReference>
<dbReference type="Gene3D" id="3.30.70.1060">
    <property type="entry name" value="Dimeric alpha+beta barrel"/>
    <property type="match status" value="1"/>
</dbReference>
<protein>
    <submittedName>
        <fullName evidence="4">YciI family protein</fullName>
    </submittedName>
</protein>
<dbReference type="RefSeq" id="WP_268043672.1">
    <property type="nucleotide sequence ID" value="NZ_CP104064.1"/>
</dbReference>
<organism evidence="4 5">
    <name type="scientific">Alicyclobacillus dauci</name>
    <dbReference type="NCBI Taxonomy" id="1475485"/>
    <lineage>
        <taxon>Bacteria</taxon>
        <taxon>Bacillati</taxon>
        <taxon>Bacillota</taxon>
        <taxon>Bacilli</taxon>
        <taxon>Bacillales</taxon>
        <taxon>Alicyclobacillaceae</taxon>
        <taxon>Alicyclobacillus</taxon>
    </lineage>
</organism>
<evidence type="ECO:0000313" key="5">
    <source>
        <dbReference type="Proteomes" id="UP001164803"/>
    </source>
</evidence>
<comment type="similarity">
    <text evidence="1">Belongs to the YciI family.</text>
</comment>